<feature type="compositionally biased region" description="Low complexity" evidence="2">
    <location>
        <begin position="428"/>
        <end position="440"/>
    </location>
</feature>
<feature type="coiled-coil region" evidence="1">
    <location>
        <begin position="450"/>
        <end position="481"/>
    </location>
</feature>
<keyword evidence="1" id="KW-0175">Coiled coil</keyword>
<evidence type="ECO:0000256" key="2">
    <source>
        <dbReference type="SAM" id="MobiDB-lite"/>
    </source>
</evidence>
<feature type="compositionally biased region" description="Low complexity" evidence="2">
    <location>
        <begin position="12"/>
        <end position="24"/>
    </location>
</feature>
<reference evidence="3 4" key="1">
    <citation type="submission" date="2018-03" db="EMBL/GenBank/DDBJ databases">
        <authorList>
            <person name="Fogelqvist J."/>
        </authorList>
    </citation>
    <scope>NUCLEOTIDE SEQUENCE [LARGE SCALE GENOMIC DNA]</scope>
</reference>
<feature type="region of interest" description="Disordered" evidence="2">
    <location>
        <begin position="49"/>
        <end position="71"/>
    </location>
</feature>
<protein>
    <submittedName>
        <fullName evidence="3">Uncharacterized protein</fullName>
    </submittedName>
</protein>
<evidence type="ECO:0000313" key="4">
    <source>
        <dbReference type="Proteomes" id="UP000290189"/>
    </source>
</evidence>
<dbReference type="AlphaFoldDB" id="A0A3P3Y4K0"/>
<feature type="compositionally biased region" description="Pro residues" evidence="2">
    <location>
        <begin position="52"/>
        <end position="71"/>
    </location>
</feature>
<feature type="compositionally biased region" description="Polar residues" evidence="2">
    <location>
        <begin position="343"/>
        <end position="365"/>
    </location>
</feature>
<feature type="coiled-coil region" evidence="1">
    <location>
        <begin position="254"/>
        <end position="281"/>
    </location>
</feature>
<sequence length="536" mass="59781">MAFQRPDGARWPTPASFAAVSPAPSTITDASTQLWTPVPAGKQLSFEEYSPIAPPVPPSPLRPPDAPAAPLPPMPTKDNQLRSSLSVARADLNNAMLQIEHLRRYIVDLERDRAASQHAAPGTPEEFDRELNRLREAIVRLQLERISIEADRDSKAKELLRVRQELDELGVLYRGKDRELRRLQDLHEAQARRDTKERAADDDRIRALAELVTRLRNGLAVTNDMLNNERQRSARFETELDACRELHRQACISLDQCRSDLLASRNEVDELLAQLSEITAKRKDVVGDGGVRVQQRQPAQSDAVVNDATSADDHARPARACTPTLSSVPADAGQRRAEPSRASDANGSRATEPSPSRSAGPTGNQIPEPPPDVDGLVRELSNERTRVVELTEELERARQREQQTDRLCDLLQSEIETLKRHMPREPSTSRTGSGTDDSSSGLLDICMDECSKLKDSNAELMQAYERAAAQCTRQAEEIKMMRDLLQASPDRRSRRVTFSPVIERNNSDVSTVAKSCLETPQTVRSDSSRVVSRVWR</sequence>
<dbReference type="EMBL" id="OVEO01000003">
    <property type="protein sequence ID" value="SPQ95086.1"/>
    <property type="molecule type" value="Genomic_DNA"/>
</dbReference>
<accession>A0A3P3Y4K0</accession>
<dbReference type="Proteomes" id="UP000290189">
    <property type="component" value="Unassembled WGS sequence"/>
</dbReference>
<geneLocation type="mitochondrion" evidence="3"/>
<feature type="coiled-coil region" evidence="1">
    <location>
        <begin position="92"/>
        <end position="151"/>
    </location>
</feature>
<proteinExistence type="predicted"/>
<organism evidence="3 4">
    <name type="scientific">Plasmodiophora brassicae</name>
    <name type="common">Clubroot disease agent</name>
    <dbReference type="NCBI Taxonomy" id="37360"/>
    <lineage>
        <taxon>Eukaryota</taxon>
        <taxon>Sar</taxon>
        <taxon>Rhizaria</taxon>
        <taxon>Endomyxa</taxon>
        <taxon>Phytomyxea</taxon>
        <taxon>Plasmodiophorida</taxon>
        <taxon>Plasmodiophoridae</taxon>
        <taxon>Plasmodiophora</taxon>
    </lineage>
</organism>
<feature type="region of interest" description="Disordered" evidence="2">
    <location>
        <begin position="1"/>
        <end position="24"/>
    </location>
</feature>
<feature type="region of interest" description="Disordered" evidence="2">
    <location>
        <begin position="421"/>
        <end position="440"/>
    </location>
</feature>
<evidence type="ECO:0000313" key="3">
    <source>
        <dbReference type="EMBL" id="SPQ95086.1"/>
    </source>
</evidence>
<keyword evidence="3" id="KW-0496">Mitochondrion</keyword>
<name>A0A3P3Y4K0_PLABS</name>
<evidence type="ECO:0000256" key="1">
    <source>
        <dbReference type="SAM" id="Coils"/>
    </source>
</evidence>
<feature type="region of interest" description="Disordered" evidence="2">
    <location>
        <begin position="289"/>
        <end position="376"/>
    </location>
</feature>
<gene>
    <name evidence="3" type="ORF">PLBR_LOCUS2301</name>
</gene>